<reference evidence="2" key="1">
    <citation type="submission" date="2016-10" db="EMBL/GenBank/DDBJ databases">
        <authorList>
            <person name="Varghese N."/>
            <person name="Submissions S."/>
        </authorList>
    </citation>
    <scope>NUCLEOTIDE SEQUENCE [LARGE SCALE GENOMIC DNA]</scope>
    <source>
        <strain evidence="2">DSM 11578</strain>
    </source>
</reference>
<dbReference type="EMBL" id="FOSH01000012">
    <property type="protein sequence ID" value="SFK48937.1"/>
    <property type="molecule type" value="Genomic_DNA"/>
</dbReference>
<dbReference type="Proteomes" id="UP000198924">
    <property type="component" value="Unassembled WGS sequence"/>
</dbReference>
<dbReference type="Gene3D" id="3.30.450.20">
    <property type="entry name" value="PAS domain"/>
    <property type="match status" value="1"/>
</dbReference>
<name>A0A1I3ZYH0_9GAMM</name>
<dbReference type="RefSeq" id="WP_143092282.1">
    <property type="nucleotide sequence ID" value="NZ_FOSH01000012.1"/>
</dbReference>
<evidence type="ECO:0000313" key="2">
    <source>
        <dbReference type="Proteomes" id="UP000198924"/>
    </source>
</evidence>
<protein>
    <recommendedName>
        <fullName evidence="3">Methyl-accepting chemotaxis protein</fullName>
    </recommendedName>
</protein>
<evidence type="ECO:0000313" key="1">
    <source>
        <dbReference type="EMBL" id="SFK48937.1"/>
    </source>
</evidence>
<sequence>MAKWSLRNKLLLITISILIFSQGLITLVGVFSMKHASDDASETVKSYLKKEVSNYLEVSAENAAISVSSYLNRSFDIPITLAKILEESTGSPNDLVFTRDQIKQMMGSALESNKHISALYTQFELIVMTKWTSFTSDAAITRRV</sequence>
<accession>A0A1I3ZYH0</accession>
<evidence type="ECO:0008006" key="3">
    <source>
        <dbReference type="Google" id="ProtNLM"/>
    </source>
</evidence>
<dbReference type="OrthoDB" id="2489132at2"/>
<dbReference type="AlphaFoldDB" id="A0A1I3ZYH0"/>
<keyword evidence="2" id="KW-1185">Reference proteome</keyword>
<gene>
    <name evidence="1" type="ORF">SAMN04488079_11278</name>
</gene>
<proteinExistence type="predicted"/>
<organism evidence="1 2">
    <name type="scientific">Methylophaga sulfidovorans</name>
    <dbReference type="NCBI Taxonomy" id="45496"/>
    <lineage>
        <taxon>Bacteria</taxon>
        <taxon>Pseudomonadati</taxon>
        <taxon>Pseudomonadota</taxon>
        <taxon>Gammaproteobacteria</taxon>
        <taxon>Thiotrichales</taxon>
        <taxon>Piscirickettsiaceae</taxon>
        <taxon>Methylophaga</taxon>
    </lineage>
</organism>
<dbReference type="STRING" id="45496.SAMN04488079_11278"/>